<dbReference type="EMBL" id="PYGA01000001">
    <property type="protein sequence ID" value="PSL00695.1"/>
    <property type="molecule type" value="Genomic_DNA"/>
</dbReference>
<organism evidence="1 2">
    <name type="scientific">Murinocardiopsis flavida</name>
    <dbReference type="NCBI Taxonomy" id="645275"/>
    <lineage>
        <taxon>Bacteria</taxon>
        <taxon>Bacillati</taxon>
        <taxon>Actinomycetota</taxon>
        <taxon>Actinomycetes</taxon>
        <taxon>Streptosporangiales</taxon>
        <taxon>Nocardiopsidaceae</taxon>
        <taxon>Murinocardiopsis</taxon>
    </lineage>
</organism>
<dbReference type="AlphaFoldDB" id="A0A2P8DU12"/>
<dbReference type="RefSeq" id="WP_106580892.1">
    <property type="nucleotide sequence ID" value="NZ_PYGA01000001.1"/>
</dbReference>
<keyword evidence="2" id="KW-1185">Reference proteome</keyword>
<dbReference type="Gene3D" id="1.10.8.1060">
    <property type="entry name" value="Corynebacterium glutamicum thioredoxin-dependent arsenate reductase, N-terminal domain"/>
    <property type="match status" value="1"/>
</dbReference>
<dbReference type="Proteomes" id="UP000240542">
    <property type="component" value="Unassembled WGS sequence"/>
</dbReference>
<proteinExistence type="predicted"/>
<evidence type="ECO:0000313" key="1">
    <source>
        <dbReference type="EMBL" id="PSL00695.1"/>
    </source>
</evidence>
<dbReference type="OrthoDB" id="3483344at2"/>
<protein>
    <submittedName>
        <fullName evidence="1">Uncharacterized protein</fullName>
    </submittedName>
</protein>
<evidence type="ECO:0000313" key="2">
    <source>
        <dbReference type="Proteomes" id="UP000240542"/>
    </source>
</evidence>
<gene>
    <name evidence="1" type="ORF">CLV63_101169</name>
</gene>
<comment type="caution">
    <text evidence="1">The sequence shown here is derived from an EMBL/GenBank/DDBJ whole genome shotgun (WGS) entry which is preliminary data.</text>
</comment>
<reference evidence="1 2" key="1">
    <citation type="submission" date="2018-03" db="EMBL/GenBank/DDBJ databases">
        <title>Genomic Encyclopedia of Archaeal and Bacterial Type Strains, Phase II (KMG-II): from individual species to whole genera.</title>
        <authorList>
            <person name="Goeker M."/>
        </authorList>
    </citation>
    <scope>NUCLEOTIDE SEQUENCE [LARGE SCALE GENOMIC DNA]</scope>
    <source>
        <strain evidence="1 2">DSM 45312</strain>
    </source>
</reference>
<accession>A0A2P8DU12</accession>
<name>A0A2P8DU12_9ACTN</name>
<sequence>MLTTHRTGDLRRVSARLHTEFSALPQRSVERCVTDTYKCAEHLGYDATPGLVERLAREHLQAIVKSEPPSATRARHGAGLS</sequence>